<dbReference type="Proteomes" id="UP000074410">
    <property type="component" value="Unassembled WGS sequence"/>
</dbReference>
<feature type="signal peptide" evidence="1">
    <location>
        <begin position="1"/>
        <end position="20"/>
    </location>
</feature>
<feature type="chain" id="PRO_5007549261" evidence="1">
    <location>
        <begin position="21"/>
        <end position="109"/>
    </location>
</feature>
<protein>
    <submittedName>
        <fullName evidence="2">Uncharacterized protein</fullName>
    </submittedName>
</protein>
<dbReference type="AlphaFoldDB" id="A0A147J2Y9"/>
<evidence type="ECO:0000256" key="1">
    <source>
        <dbReference type="SAM" id="SignalP"/>
    </source>
</evidence>
<accession>A0A147J2Y9</accession>
<feature type="non-terminal residue" evidence="2">
    <location>
        <position position="109"/>
    </location>
</feature>
<dbReference type="EMBL" id="LDTC01000316">
    <property type="protein sequence ID" value="KTW03148.1"/>
    <property type="molecule type" value="Genomic_DNA"/>
</dbReference>
<evidence type="ECO:0000313" key="2">
    <source>
        <dbReference type="EMBL" id="KTW03148.1"/>
    </source>
</evidence>
<proteinExistence type="predicted"/>
<comment type="caution">
    <text evidence="2">The sequence shown here is derived from an EMBL/GenBank/DDBJ whole genome shotgun (WGS) entry which is preliminary data.</text>
</comment>
<dbReference type="SUPFAM" id="SSF48208">
    <property type="entry name" value="Six-hairpin glycosidases"/>
    <property type="match status" value="1"/>
</dbReference>
<evidence type="ECO:0000313" key="3">
    <source>
        <dbReference type="Proteomes" id="UP000074410"/>
    </source>
</evidence>
<dbReference type="InterPro" id="IPR012341">
    <property type="entry name" value="6hp_glycosidase-like_sf"/>
</dbReference>
<dbReference type="GO" id="GO:0005975">
    <property type="term" value="P:carbohydrate metabolic process"/>
    <property type="evidence" value="ECO:0007669"/>
    <property type="project" value="InterPro"/>
</dbReference>
<dbReference type="PATRIC" id="fig|33051.5.peg.1864"/>
<dbReference type="Gene3D" id="1.50.10.10">
    <property type="match status" value="1"/>
</dbReference>
<organism evidence="2 3">
    <name type="scientific">Sphingomonas sanguinis</name>
    <dbReference type="NCBI Taxonomy" id="33051"/>
    <lineage>
        <taxon>Bacteria</taxon>
        <taxon>Pseudomonadati</taxon>
        <taxon>Pseudomonadota</taxon>
        <taxon>Alphaproteobacteria</taxon>
        <taxon>Sphingomonadales</taxon>
        <taxon>Sphingomonadaceae</taxon>
        <taxon>Sphingomonas</taxon>
    </lineage>
</organism>
<name>A0A147J2Y9_9SPHN</name>
<sequence>MMTRRLILVPMLALLLQAQAMPPSPADIYGPLFSAVQAAQVFPDGKTFADAVPREAPQAIMAAYAREKPQDKAALTAFVRRHVHCLVYPSEAADDITRGDSDARSSRGS</sequence>
<dbReference type="InterPro" id="IPR008928">
    <property type="entry name" value="6-hairpin_glycosidase_sf"/>
</dbReference>
<keyword evidence="1" id="KW-0732">Signal</keyword>
<gene>
    <name evidence="2" type="ORF">NS258_18355</name>
</gene>
<reference evidence="2 3" key="1">
    <citation type="journal article" date="2016" name="Front. Microbiol.">
        <title>Genomic Resource of Rice Seed Associated Bacteria.</title>
        <authorList>
            <person name="Midha S."/>
            <person name="Bansal K."/>
            <person name="Sharma S."/>
            <person name="Kumar N."/>
            <person name="Patil P.P."/>
            <person name="Chaudhry V."/>
            <person name="Patil P.B."/>
        </authorList>
    </citation>
    <scope>NUCLEOTIDE SEQUENCE [LARGE SCALE GENOMIC DNA]</scope>
    <source>
        <strain evidence="2 3">NS258</strain>
    </source>
</reference>